<name>A0AAV2QWM3_MEGNR</name>
<accession>A0AAV2QWM3</accession>
<dbReference type="Proteomes" id="UP001497623">
    <property type="component" value="Unassembled WGS sequence"/>
</dbReference>
<dbReference type="InterPro" id="IPR016186">
    <property type="entry name" value="C-type_lectin-like/link_sf"/>
</dbReference>
<evidence type="ECO:0000313" key="2">
    <source>
        <dbReference type="Proteomes" id="UP001497623"/>
    </source>
</evidence>
<comment type="caution">
    <text evidence="1">The sequence shown here is derived from an EMBL/GenBank/DDBJ whole genome shotgun (WGS) entry which is preliminary data.</text>
</comment>
<sequence>MSWLWVDLRPVDLFTPLWHCTAPAYDFAANCAALTSAVDIADRVTLWDGNCDVPMYFICEMNVHLKGYDPVEEEEEEKRMWADAEDEDHGSLLGDLVEENFAAFQETDYVI</sequence>
<evidence type="ECO:0000313" key="1">
    <source>
        <dbReference type="EMBL" id="CAL4098945.1"/>
    </source>
</evidence>
<organism evidence="1 2">
    <name type="scientific">Meganyctiphanes norvegica</name>
    <name type="common">Northern krill</name>
    <name type="synonym">Thysanopoda norvegica</name>
    <dbReference type="NCBI Taxonomy" id="48144"/>
    <lineage>
        <taxon>Eukaryota</taxon>
        <taxon>Metazoa</taxon>
        <taxon>Ecdysozoa</taxon>
        <taxon>Arthropoda</taxon>
        <taxon>Crustacea</taxon>
        <taxon>Multicrustacea</taxon>
        <taxon>Malacostraca</taxon>
        <taxon>Eumalacostraca</taxon>
        <taxon>Eucarida</taxon>
        <taxon>Euphausiacea</taxon>
        <taxon>Euphausiidae</taxon>
        <taxon>Meganyctiphanes</taxon>
    </lineage>
</organism>
<dbReference type="EMBL" id="CAXKWB010010704">
    <property type="protein sequence ID" value="CAL4098945.1"/>
    <property type="molecule type" value="Genomic_DNA"/>
</dbReference>
<dbReference type="CDD" id="cd00037">
    <property type="entry name" value="CLECT"/>
    <property type="match status" value="1"/>
</dbReference>
<protein>
    <submittedName>
        <fullName evidence="1">Uncharacterized protein</fullName>
    </submittedName>
</protein>
<proteinExistence type="predicted"/>
<dbReference type="SUPFAM" id="SSF56436">
    <property type="entry name" value="C-type lectin-like"/>
    <property type="match status" value="1"/>
</dbReference>
<dbReference type="InterPro" id="IPR016187">
    <property type="entry name" value="CTDL_fold"/>
</dbReference>
<dbReference type="Gene3D" id="3.10.100.10">
    <property type="entry name" value="Mannose-Binding Protein A, subunit A"/>
    <property type="match status" value="1"/>
</dbReference>
<keyword evidence="2" id="KW-1185">Reference proteome</keyword>
<dbReference type="AlphaFoldDB" id="A0AAV2QWM3"/>
<gene>
    <name evidence="1" type="ORF">MNOR_LOCUS16360</name>
</gene>
<reference evidence="1 2" key="1">
    <citation type="submission" date="2024-05" db="EMBL/GenBank/DDBJ databases">
        <authorList>
            <person name="Wallberg A."/>
        </authorList>
    </citation>
    <scope>NUCLEOTIDE SEQUENCE [LARGE SCALE GENOMIC DNA]</scope>
</reference>